<evidence type="ECO:0000259" key="4">
    <source>
        <dbReference type="PROSITE" id="PS50902"/>
    </source>
</evidence>
<evidence type="ECO:0000313" key="6">
    <source>
        <dbReference type="Proteomes" id="UP000626148"/>
    </source>
</evidence>
<dbReference type="NCBIfam" id="TIGR01755">
    <property type="entry name" value="flav_wrbA"/>
    <property type="match status" value="1"/>
</dbReference>
<dbReference type="GO" id="GO:0016020">
    <property type="term" value="C:membrane"/>
    <property type="evidence" value="ECO:0007669"/>
    <property type="project" value="TreeGrafter"/>
</dbReference>
<dbReference type="NCBIfam" id="NF002999">
    <property type="entry name" value="PRK03767.1"/>
    <property type="match status" value="1"/>
</dbReference>
<dbReference type="InterPro" id="IPR010089">
    <property type="entry name" value="Flavoprotein_WrbA-like"/>
</dbReference>
<evidence type="ECO:0000256" key="3">
    <source>
        <dbReference type="ARBA" id="ARBA00022643"/>
    </source>
</evidence>
<name>A0A918N9K0_9GAMM</name>
<comment type="similarity">
    <text evidence="1">Belongs to the WrbA family.</text>
</comment>
<gene>
    <name evidence="5" type="primary">wrbA</name>
    <name evidence="5" type="ORF">GCM10007392_17810</name>
</gene>
<reference evidence="5" key="1">
    <citation type="journal article" date="2014" name="Int. J. Syst. Evol. Microbiol.">
        <title>Complete genome sequence of Corynebacterium casei LMG S-19264T (=DSM 44701T), isolated from a smear-ripened cheese.</title>
        <authorList>
            <consortium name="US DOE Joint Genome Institute (JGI-PGF)"/>
            <person name="Walter F."/>
            <person name="Albersmeier A."/>
            <person name="Kalinowski J."/>
            <person name="Ruckert C."/>
        </authorList>
    </citation>
    <scope>NUCLEOTIDE SEQUENCE</scope>
    <source>
        <strain evidence="5">KCTC 22169</strain>
    </source>
</reference>
<sequence>MPYLLILYYSRHGSLAKLAQCLAEGADEVSGIEARLRTVAPIRADFEEPGDSIPDDGPLYCTLDELADCAGLALGSPGRFGNMAAPLKYFLEQSTPQWVSGKLAGKPAGVFTSTSTPHGGQEATLLSMMIPLLHHGMLIQGLPFTESGLHDSLHGGTPYGTSHVAGPDHADPDTAVRLLAKRQGRRLAELALRLNHER</sequence>
<dbReference type="AlphaFoldDB" id="A0A918N9K0"/>
<evidence type="ECO:0000256" key="1">
    <source>
        <dbReference type="ARBA" id="ARBA00006961"/>
    </source>
</evidence>
<feature type="domain" description="Flavodoxin-like" evidence="4">
    <location>
        <begin position="4"/>
        <end position="188"/>
    </location>
</feature>
<reference evidence="5" key="2">
    <citation type="submission" date="2020-09" db="EMBL/GenBank/DDBJ databases">
        <authorList>
            <person name="Sun Q."/>
            <person name="Kim S."/>
        </authorList>
    </citation>
    <scope>NUCLEOTIDE SEQUENCE</scope>
    <source>
        <strain evidence="5">KCTC 22169</strain>
    </source>
</reference>
<proteinExistence type="inferred from homology"/>
<keyword evidence="2" id="KW-0285">Flavoprotein</keyword>
<dbReference type="RefSeq" id="WP_189608198.1">
    <property type="nucleotide sequence ID" value="NZ_BMXR01000004.1"/>
</dbReference>
<dbReference type="Pfam" id="PF03358">
    <property type="entry name" value="FMN_red"/>
    <property type="match status" value="1"/>
</dbReference>
<dbReference type="InterPro" id="IPR005025">
    <property type="entry name" value="FMN_Rdtase-like_dom"/>
</dbReference>
<dbReference type="PROSITE" id="PS50902">
    <property type="entry name" value="FLAVODOXIN_LIKE"/>
    <property type="match status" value="1"/>
</dbReference>
<dbReference type="FunFam" id="3.40.50.360:FF:000001">
    <property type="entry name" value="NAD(P)H dehydrogenase (Quinone) FQR1-like"/>
    <property type="match status" value="1"/>
</dbReference>
<dbReference type="Gene3D" id="3.40.50.360">
    <property type="match status" value="1"/>
</dbReference>
<organism evidence="5 6">
    <name type="scientific">Saccharospirillum salsuginis</name>
    <dbReference type="NCBI Taxonomy" id="418750"/>
    <lineage>
        <taxon>Bacteria</taxon>
        <taxon>Pseudomonadati</taxon>
        <taxon>Pseudomonadota</taxon>
        <taxon>Gammaproteobacteria</taxon>
        <taxon>Oceanospirillales</taxon>
        <taxon>Saccharospirillaceae</taxon>
        <taxon>Saccharospirillum</taxon>
    </lineage>
</organism>
<dbReference type="InterPro" id="IPR029039">
    <property type="entry name" value="Flavoprotein-like_sf"/>
</dbReference>
<dbReference type="Proteomes" id="UP000626148">
    <property type="component" value="Unassembled WGS sequence"/>
</dbReference>
<evidence type="ECO:0000313" key="5">
    <source>
        <dbReference type="EMBL" id="GGX51022.1"/>
    </source>
</evidence>
<dbReference type="PANTHER" id="PTHR30546">
    <property type="entry name" value="FLAVODOXIN-RELATED PROTEIN WRBA-RELATED"/>
    <property type="match status" value="1"/>
</dbReference>
<dbReference type="GO" id="GO:0010181">
    <property type="term" value="F:FMN binding"/>
    <property type="evidence" value="ECO:0007669"/>
    <property type="project" value="InterPro"/>
</dbReference>
<dbReference type="InterPro" id="IPR008254">
    <property type="entry name" value="Flavodoxin/NO_synth"/>
</dbReference>
<dbReference type="PANTHER" id="PTHR30546:SF23">
    <property type="entry name" value="FLAVOPROTEIN-LIKE PROTEIN YCP4-RELATED"/>
    <property type="match status" value="1"/>
</dbReference>
<comment type="caution">
    <text evidence="5">The sequence shown here is derived from an EMBL/GenBank/DDBJ whole genome shotgun (WGS) entry which is preliminary data.</text>
</comment>
<evidence type="ECO:0000256" key="2">
    <source>
        <dbReference type="ARBA" id="ARBA00022630"/>
    </source>
</evidence>
<dbReference type="EMBL" id="BMXR01000004">
    <property type="protein sequence ID" value="GGX51022.1"/>
    <property type="molecule type" value="Genomic_DNA"/>
</dbReference>
<protein>
    <submittedName>
        <fullName evidence="5">NAD(P)H quinone oxidoreductase</fullName>
    </submittedName>
</protein>
<dbReference type="SUPFAM" id="SSF52218">
    <property type="entry name" value="Flavoproteins"/>
    <property type="match status" value="1"/>
</dbReference>
<keyword evidence="3" id="KW-0288">FMN</keyword>
<accession>A0A918N9K0</accession>
<keyword evidence="6" id="KW-1185">Reference proteome</keyword>
<dbReference type="GO" id="GO:0003955">
    <property type="term" value="F:NAD(P)H dehydrogenase (quinone) activity"/>
    <property type="evidence" value="ECO:0007669"/>
    <property type="project" value="InterPro"/>
</dbReference>